<name>A0ABW5ATV6_9FLAO</name>
<gene>
    <name evidence="5" type="ORF">ACFSJT_06510</name>
</gene>
<evidence type="ECO:0000256" key="3">
    <source>
        <dbReference type="SAM" id="Phobius"/>
    </source>
</evidence>
<dbReference type="SUPFAM" id="SSF48452">
    <property type="entry name" value="TPR-like"/>
    <property type="match status" value="1"/>
</dbReference>
<reference evidence="6" key="1">
    <citation type="journal article" date="2019" name="Int. J. Syst. Evol. Microbiol.">
        <title>The Global Catalogue of Microorganisms (GCM) 10K type strain sequencing project: providing services to taxonomists for standard genome sequencing and annotation.</title>
        <authorList>
            <consortium name="The Broad Institute Genomics Platform"/>
            <consortium name="The Broad Institute Genome Sequencing Center for Infectious Disease"/>
            <person name="Wu L."/>
            <person name="Ma J."/>
        </authorList>
    </citation>
    <scope>NUCLEOTIDE SEQUENCE [LARGE SCALE GENOMIC DNA]</scope>
    <source>
        <strain evidence="6">DT92</strain>
    </source>
</reference>
<dbReference type="Proteomes" id="UP001597344">
    <property type="component" value="Unassembled WGS sequence"/>
</dbReference>
<dbReference type="PANTHER" id="PTHR43280">
    <property type="entry name" value="ARAC-FAMILY TRANSCRIPTIONAL REGULATOR"/>
    <property type="match status" value="1"/>
</dbReference>
<sequence length="549" mass="64109">MTIEEINNFKIPDSLKEISFEELKNKFYQDSLDSHERLYAKTYIKKGVNANDSLEVAKGYYLLYVISKDSVALSLLDKGLEYSKNRSTEEYPAVFYYNKGDFYFDHANYKEALNNYFVAFNLAKKNNPFLAYNTKFNIGSLKSRIGKYEEALEIFKEFYNYVLSEDSEYPKEYYHRLIPMISLSDTYMKLNILDTATVINKEGIKIALANNDKDMYHYFVMNEGVNLFFKKNYTSAIDSLKKAIPTLIKLNDKSNMIFTRSYLGKSYLEKNKKSEAIIQFKKVDSLFKDYKGITPEIRETYKILIDFYRTNEDKENQLIFLNKLIKVDSILNTNHKYLNERIIKDFDTKNLVLEKEKLISDLHQSNTFKSGSIISLFIGLIIVSTLLLLNYRKRQGYKRKFEELISQKSIAINNPKGIKEKQVLTNYLSEDIISAIESGLEKFESNKGYLNQNVSISSLAKSIDTNSKYLSVYINQYQQKKFTDYINDLRILDTIERLKTNHKFRKYTIKAISETVGFSNPISFSQAFYKKTGIKPSYFIKELENSSGK</sequence>
<dbReference type="Pfam" id="PF12833">
    <property type="entry name" value="HTH_18"/>
    <property type="match status" value="1"/>
</dbReference>
<dbReference type="InterPro" id="IPR019734">
    <property type="entry name" value="TPR_rpt"/>
</dbReference>
<evidence type="ECO:0000256" key="2">
    <source>
        <dbReference type="PROSITE-ProRule" id="PRU00339"/>
    </source>
</evidence>
<evidence type="ECO:0000313" key="6">
    <source>
        <dbReference type="Proteomes" id="UP001597344"/>
    </source>
</evidence>
<keyword evidence="3" id="KW-0812">Transmembrane</keyword>
<dbReference type="EMBL" id="JBHUHY010000003">
    <property type="protein sequence ID" value="MFD2186438.1"/>
    <property type="molecule type" value="Genomic_DNA"/>
</dbReference>
<dbReference type="RefSeq" id="WP_378319412.1">
    <property type="nucleotide sequence ID" value="NZ_JBHUHY010000003.1"/>
</dbReference>
<dbReference type="PANTHER" id="PTHR43280:SF2">
    <property type="entry name" value="HTH-TYPE TRANSCRIPTIONAL REGULATOR EXSA"/>
    <property type="match status" value="1"/>
</dbReference>
<accession>A0ABW5ATV6</accession>
<comment type="caution">
    <text evidence="5">The sequence shown here is derived from an EMBL/GenBank/DDBJ whole genome shotgun (WGS) entry which is preliminary data.</text>
</comment>
<evidence type="ECO:0000313" key="5">
    <source>
        <dbReference type="EMBL" id="MFD2186438.1"/>
    </source>
</evidence>
<keyword evidence="1" id="KW-0238">DNA-binding</keyword>
<keyword evidence="6" id="KW-1185">Reference proteome</keyword>
<keyword evidence="3" id="KW-0472">Membrane</keyword>
<keyword evidence="3" id="KW-1133">Transmembrane helix</keyword>
<feature type="transmembrane region" description="Helical" evidence="3">
    <location>
        <begin position="373"/>
        <end position="391"/>
    </location>
</feature>
<dbReference type="Gene3D" id="1.10.10.60">
    <property type="entry name" value="Homeodomain-like"/>
    <property type="match status" value="2"/>
</dbReference>
<keyword evidence="2" id="KW-0802">TPR repeat</keyword>
<feature type="repeat" description="TPR" evidence="2">
    <location>
        <begin position="93"/>
        <end position="126"/>
    </location>
</feature>
<dbReference type="PROSITE" id="PS50005">
    <property type="entry name" value="TPR"/>
    <property type="match status" value="1"/>
</dbReference>
<proteinExistence type="predicted"/>
<dbReference type="Gene3D" id="1.25.40.10">
    <property type="entry name" value="Tetratricopeptide repeat domain"/>
    <property type="match status" value="2"/>
</dbReference>
<organism evidence="5 6">
    <name type="scientific">Aquimarina celericrescens</name>
    <dbReference type="NCBI Taxonomy" id="1964542"/>
    <lineage>
        <taxon>Bacteria</taxon>
        <taxon>Pseudomonadati</taxon>
        <taxon>Bacteroidota</taxon>
        <taxon>Flavobacteriia</taxon>
        <taxon>Flavobacteriales</taxon>
        <taxon>Flavobacteriaceae</taxon>
        <taxon>Aquimarina</taxon>
    </lineage>
</organism>
<evidence type="ECO:0000256" key="1">
    <source>
        <dbReference type="ARBA" id="ARBA00023125"/>
    </source>
</evidence>
<dbReference type="InterPro" id="IPR018060">
    <property type="entry name" value="HTH_AraC"/>
</dbReference>
<feature type="domain" description="HTH araC/xylS-type" evidence="4">
    <location>
        <begin position="430"/>
        <end position="542"/>
    </location>
</feature>
<dbReference type="SMART" id="SM00342">
    <property type="entry name" value="HTH_ARAC"/>
    <property type="match status" value="1"/>
</dbReference>
<dbReference type="PROSITE" id="PS01124">
    <property type="entry name" value="HTH_ARAC_FAMILY_2"/>
    <property type="match status" value="1"/>
</dbReference>
<protein>
    <submittedName>
        <fullName evidence="5">Helix-turn-helix domain-containing protein</fullName>
    </submittedName>
</protein>
<dbReference type="InterPro" id="IPR011990">
    <property type="entry name" value="TPR-like_helical_dom_sf"/>
</dbReference>
<evidence type="ECO:0000259" key="4">
    <source>
        <dbReference type="PROSITE" id="PS01124"/>
    </source>
</evidence>